<protein>
    <submittedName>
        <fullName evidence="1">Uncharacterized protein</fullName>
    </submittedName>
</protein>
<gene>
    <name evidence="1" type="ORF">WG901_00370</name>
</gene>
<accession>A0ABU8RPU0</accession>
<evidence type="ECO:0000313" key="1">
    <source>
        <dbReference type="EMBL" id="MEJ5975073.1"/>
    </source>
</evidence>
<reference evidence="1 2" key="1">
    <citation type="submission" date="2024-03" db="EMBL/GenBank/DDBJ databases">
        <authorList>
            <person name="Jo J.-H."/>
        </authorList>
    </citation>
    <scope>NUCLEOTIDE SEQUENCE [LARGE SCALE GENOMIC DNA]</scope>
    <source>
        <strain evidence="1 2">PS1R-30</strain>
    </source>
</reference>
<sequence length="214" mass="22234">MTNTKHDEVTIDRQALAQEVIVSAGKLLRAAGFDRDEIGDFFRQAADMLGDGTGAATVPSQGRPARGLAGVTAQFAGHSAVQELARLGAEAQGLLPLAEDSPQLKQAFDTAMQIVPLLAEAQNALRVLAGDADLPLVANLSEAADAGGEIVCLEQFETAYDEALAVLGAVIEALIERRDGEAFAFLLGHFAENGVVIGGPLEAVIARGARTFVG</sequence>
<name>A0ABU8RPU0_9SPHN</name>
<dbReference type="EMBL" id="JBBHJZ010000001">
    <property type="protein sequence ID" value="MEJ5975073.1"/>
    <property type="molecule type" value="Genomic_DNA"/>
</dbReference>
<dbReference type="RefSeq" id="WP_339585047.1">
    <property type="nucleotide sequence ID" value="NZ_JBBHJZ010000001.1"/>
</dbReference>
<organism evidence="1 2">
    <name type="scientific">Novosphingobium anseongense</name>
    <dbReference type="NCBI Taxonomy" id="3133436"/>
    <lineage>
        <taxon>Bacteria</taxon>
        <taxon>Pseudomonadati</taxon>
        <taxon>Pseudomonadota</taxon>
        <taxon>Alphaproteobacteria</taxon>
        <taxon>Sphingomonadales</taxon>
        <taxon>Sphingomonadaceae</taxon>
        <taxon>Novosphingobium</taxon>
    </lineage>
</organism>
<proteinExistence type="predicted"/>
<comment type="caution">
    <text evidence="1">The sequence shown here is derived from an EMBL/GenBank/DDBJ whole genome shotgun (WGS) entry which is preliminary data.</text>
</comment>
<keyword evidence="2" id="KW-1185">Reference proteome</keyword>
<dbReference type="Proteomes" id="UP001361239">
    <property type="component" value="Unassembled WGS sequence"/>
</dbReference>
<evidence type="ECO:0000313" key="2">
    <source>
        <dbReference type="Proteomes" id="UP001361239"/>
    </source>
</evidence>